<feature type="region of interest" description="Disordered" evidence="1">
    <location>
        <begin position="333"/>
        <end position="385"/>
    </location>
</feature>
<gene>
    <name evidence="3" type="ORF">DFH07DRAFT_772879</name>
</gene>
<feature type="compositionally biased region" description="Basic residues" evidence="1">
    <location>
        <begin position="368"/>
        <end position="377"/>
    </location>
</feature>
<feature type="transmembrane region" description="Helical" evidence="2">
    <location>
        <begin position="38"/>
        <end position="63"/>
    </location>
</feature>
<dbReference type="Proteomes" id="UP001215280">
    <property type="component" value="Unassembled WGS sequence"/>
</dbReference>
<evidence type="ECO:0000313" key="3">
    <source>
        <dbReference type="EMBL" id="KAJ7757400.1"/>
    </source>
</evidence>
<keyword evidence="4" id="KW-1185">Reference proteome</keyword>
<accession>A0AAD7NDG5</accession>
<dbReference type="InterPro" id="IPR021047">
    <property type="entry name" value="Mannosyltransferase_CMT1"/>
</dbReference>
<name>A0AAD7NDG5_9AGAR</name>
<dbReference type="EMBL" id="JARJLG010000058">
    <property type="protein sequence ID" value="KAJ7757400.1"/>
    <property type="molecule type" value="Genomic_DNA"/>
</dbReference>
<evidence type="ECO:0000313" key="4">
    <source>
        <dbReference type="Proteomes" id="UP001215280"/>
    </source>
</evidence>
<comment type="caution">
    <text evidence="3">The sequence shown here is derived from an EMBL/GenBank/DDBJ whole genome shotgun (WGS) entry which is preliminary data.</text>
</comment>
<dbReference type="AlphaFoldDB" id="A0AAD7NDG5"/>
<protein>
    <submittedName>
        <fullName evidence="3">Uncharacterized protein</fullName>
    </submittedName>
</protein>
<feature type="transmembrane region" description="Helical" evidence="2">
    <location>
        <begin position="112"/>
        <end position="129"/>
    </location>
</feature>
<reference evidence="3" key="1">
    <citation type="submission" date="2023-03" db="EMBL/GenBank/DDBJ databases">
        <title>Massive genome expansion in bonnet fungi (Mycena s.s.) driven by repeated elements and novel gene families across ecological guilds.</title>
        <authorList>
            <consortium name="Lawrence Berkeley National Laboratory"/>
            <person name="Harder C.B."/>
            <person name="Miyauchi S."/>
            <person name="Viragh M."/>
            <person name="Kuo A."/>
            <person name="Thoen E."/>
            <person name="Andreopoulos B."/>
            <person name="Lu D."/>
            <person name="Skrede I."/>
            <person name="Drula E."/>
            <person name="Henrissat B."/>
            <person name="Morin E."/>
            <person name="Kohler A."/>
            <person name="Barry K."/>
            <person name="LaButti K."/>
            <person name="Morin E."/>
            <person name="Salamov A."/>
            <person name="Lipzen A."/>
            <person name="Mereny Z."/>
            <person name="Hegedus B."/>
            <person name="Baldrian P."/>
            <person name="Stursova M."/>
            <person name="Weitz H."/>
            <person name="Taylor A."/>
            <person name="Grigoriev I.V."/>
            <person name="Nagy L.G."/>
            <person name="Martin F."/>
            <person name="Kauserud H."/>
        </authorList>
    </citation>
    <scope>NUCLEOTIDE SEQUENCE</scope>
    <source>
        <strain evidence="3">CBHHK188m</strain>
    </source>
</reference>
<dbReference type="PANTHER" id="PTHR34144">
    <property type="entry name" value="CHROMOSOME 8, WHOLE GENOME SHOTGUN SEQUENCE"/>
    <property type="match status" value="1"/>
</dbReference>
<organism evidence="3 4">
    <name type="scientific">Mycena maculata</name>
    <dbReference type="NCBI Taxonomy" id="230809"/>
    <lineage>
        <taxon>Eukaryota</taxon>
        <taxon>Fungi</taxon>
        <taxon>Dikarya</taxon>
        <taxon>Basidiomycota</taxon>
        <taxon>Agaricomycotina</taxon>
        <taxon>Agaricomycetes</taxon>
        <taxon>Agaricomycetidae</taxon>
        <taxon>Agaricales</taxon>
        <taxon>Marasmiineae</taxon>
        <taxon>Mycenaceae</taxon>
        <taxon>Mycena</taxon>
    </lineage>
</organism>
<feature type="transmembrane region" description="Helical" evidence="2">
    <location>
        <begin position="7"/>
        <end position="26"/>
    </location>
</feature>
<feature type="compositionally biased region" description="Low complexity" evidence="1">
    <location>
        <begin position="343"/>
        <end position="352"/>
    </location>
</feature>
<feature type="compositionally biased region" description="Pro residues" evidence="1">
    <location>
        <begin position="353"/>
        <end position="365"/>
    </location>
</feature>
<dbReference type="Pfam" id="PF11735">
    <property type="entry name" value="CAP59_mtransfer"/>
    <property type="match status" value="1"/>
</dbReference>
<dbReference type="PANTHER" id="PTHR34144:SF7">
    <property type="entry name" value="EXPORT PROTEIN (CAP59), PUTATIVE (AFU_ORTHOLOGUE AFUA_7G05020)-RELATED"/>
    <property type="match status" value="1"/>
</dbReference>
<evidence type="ECO:0000256" key="2">
    <source>
        <dbReference type="SAM" id="Phobius"/>
    </source>
</evidence>
<keyword evidence="2" id="KW-1133">Transmembrane helix</keyword>
<keyword evidence="2" id="KW-0812">Transmembrane</keyword>
<keyword evidence="2" id="KW-0472">Membrane</keyword>
<proteinExistence type="predicted"/>
<sequence length="479" mass="53597">MHYTFPLVCFALIFVILGLFVFLELGRTFPPAFPLLRTLYVTMLMTGPILGFCMCGFYLLCMIRDLFRSWNHRQQRYTPLAVDMDDFTQGGDDETLPSMRKRFKEIGRPERNVGWLGHPVLVLFGLYLLCTYELPIDHRFKSVVELANCVLRREGYGTGGALVLSMGNSTKQRPEKIFIAAMFHDNSLVLPYWTTEISKLINYLGPSYSSDNSPSLLREFDTKLEAMRVPRRILTQDTSIVRPSSMATAPPRVEYLAAAWNLAMEPLAKQGGYDRVLFSNDIFVEAEAIAIRFIGSARPSGVPGVHVVAILSRGHGGSARSWWTNPRRFSLAGTESSASVRTPSCRSSCAPAISPPPRSPAPSPQRTPRTRSPRTAHRPPPLGPRRVLLLRVVQPPLRPAAAVRAGAHIRESACGHGVCVEVLSVVQWFIENVENGNKIHLAKLVLGDPRDVWQWDGGECHPCSGNREHRYLENQHLAR</sequence>
<evidence type="ECO:0000256" key="1">
    <source>
        <dbReference type="SAM" id="MobiDB-lite"/>
    </source>
</evidence>
<feature type="compositionally biased region" description="Polar residues" evidence="1">
    <location>
        <begin position="333"/>
        <end position="342"/>
    </location>
</feature>